<keyword evidence="2" id="KW-0540">Nuclease</keyword>
<accession>A0ABS5QMF9</accession>
<comment type="caution">
    <text evidence="2">The sequence shown here is derived from an EMBL/GenBank/DDBJ whole genome shotgun (WGS) entry which is preliminary data.</text>
</comment>
<dbReference type="Proteomes" id="UP000680365">
    <property type="component" value="Unassembled WGS sequence"/>
</dbReference>
<evidence type="ECO:0000259" key="1">
    <source>
        <dbReference type="PROSITE" id="PS51192"/>
    </source>
</evidence>
<dbReference type="SUPFAM" id="SSF52540">
    <property type="entry name" value="P-loop containing nucleoside triphosphate hydrolases"/>
    <property type="match status" value="2"/>
</dbReference>
<evidence type="ECO:0000313" key="2">
    <source>
        <dbReference type="EMBL" id="MBS8121881.1"/>
    </source>
</evidence>
<dbReference type="InterPro" id="IPR006935">
    <property type="entry name" value="Helicase/UvrB_N"/>
</dbReference>
<dbReference type="PROSITE" id="PS51192">
    <property type="entry name" value="HELICASE_ATP_BIND_1"/>
    <property type="match status" value="1"/>
</dbReference>
<dbReference type="SMART" id="SM00487">
    <property type="entry name" value="DEXDc"/>
    <property type="match status" value="1"/>
</dbReference>
<gene>
    <name evidence="2" type="ORF">VAMP_34n248</name>
</gene>
<proteinExistence type="predicted"/>
<feature type="domain" description="Helicase ATP-binding" evidence="1">
    <location>
        <begin position="90"/>
        <end position="250"/>
    </location>
</feature>
<dbReference type="InterPro" id="IPR027417">
    <property type="entry name" value="P-loop_NTPase"/>
</dbReference>
<dbReference type="Gene3D" id="3.40.50.300">
    <property type="entry name" value="P-loop containing nucleotide triphosphate hydrolases"/>
    <property type="match status" value="1"/>
</dbReference>
<keyword evidence="3" id="KW-1185">Reference proteome</keyword>
<evidence type="ECO:0000313" key="3">
    <source>
        <dbReference type="Proteomes" id="UP000680365"/>
    </source>
</evidence>
<dbReference type="InterPro" id="IPR014001">
    <property type="entry name" value="Helicase_ATP-bd"/>
</dbReference>
<name>A0ABS5QMF9_9BACT</name>
<sequence length="992" mass="116383">METKLYNYLSKSLLEKDIYFGNIEIQKKIEDLKQNTLGLEEKYIKKIISYLKTYNKFLLSQGKSEVRLRYYQILTLYFAEMYFDIKDEKEMDSFSKNSLAYWMATGSGKTIVMHLNILQYLDKIKNYNKFQIIFTTPGVNLIDQHKEELNPFIDFLNSKYNNKINLIIDTTSSLLNKGSEYYSLAGNKRAKRLILIDEAHIGTSSKEEGVFYKFRNELNKENSFLFEYSATFHNLSKGLEKEYENQIIYDYNYNLFYKDGYGKDFSFKQVGNDVLVGDNENELKQNLDKCLLVINEKIDIWSNLRGYTGDKQKSLFGDFNMFPDKPLITFMGNTVNNKNKKDKDPEISDISNIVYYLANLSENEKKNFENVFNYKISGKLTITRNKSVIDELLLSYGDDGKYFGIINVGNGDKFFNDLDLPNIEKKKIEIIDSKYLFKNIDKKDSPINLLIGSRKFAEGWNSFRVSVIALINLGSNAGNKIIQIFGRGVRLKGLKDDGKRKYTQHEKDYFELGNNNEDKLKKIETLNILSVKKSYLETFTKKVNEEIKYTHSFKIKVNPNLIKLNSGDDIEFEEYKNHLPIFKLSKKEINYKNIILEGNDIYYSYLDENTIIEDEKISNFNFSLDFRIDKTKPGLCIKNNLKTKIEAFKSYINIYKINQIIKDNLGEYKINLYIKFGNNLIDFDYKSIFDFIDEIKYDNKLGNNLGKIEKTIIIVIDEFLKKLKNKVNHRINSKNIVYNKVLSQKTETNPTGDFIEEYIITKEFESENEKLEYIENIETEKQKIIDILYKNFDKHIYSPLLKEDDNHSNLGINISPDKLNFGEKLFIENIKDYINENYRNNKKLDFYLLRNVESLRSIGIYLENDEHPFFPDFILWIIDNKENKTYINFIDPKGQDGIFDRNSGNFNDKAKIGNKLIDNTLKNIEENLSKQKDKDIVLNSFIILKSGSDLGTRNTDNIQNKMLENNIYKIDWIGEDKLNGKSYLDLIFEKIL</sequence>
<dbReference type="EMBL" id="JAEDAM010000020">
    <property type="protein sequence ID" value="MBS8121881.1"/>
    <property type="molecule type" value="Genomic_DNA"/>
</dbReference>
<keyword evidence="2" id="KW-0378">Hydrolase</keyword>
<organism evidence="2 3">
    <name type="scientific">Candidatus Vampirococcus lugosii</name>
    <dbReference type="NCBI Taxonomy" id="2789015"/>
    <lineage>
        <taxon>Bacteria</taxon>
        <taxon>Candidatus Absconditibacteriota</taxon>
        <taxon>Vampirococcus</taxon>
    </lineage>
</organism>
<reference evidence="2 3" key="1">
    <citation type="journal article" date="2021" name="Nat. Commun.">
        <title>Reductive evolution and unique predatory mode in the CPR bacterium Vampirococcus lugosii.</title>
        <authorList>
            <person name="Moreira D."/>
            <person name="Zivanovic Y."/>
            <person name="Lopez-Archilla A.I."/>
            <person name="Iniesto M."/>
            <person name="Lopez-Garcia P."/>
        </authorList>
    </citation>
    <scope>NUCLEOTIDE SEQUENCE [LARGE SCALE GENOMIC DNA]</scope>
    <source>
        <strain evidence="2">Chiprana</strain>
    </source>
</reference>
<keyword evidence="2" id="KW-0255">Endonuclease</keyword>
<dbReference type="Pfam" id="PF04851">
    <property type="entry name" value="ResIII"/>
    <property type="match status" value="1"/>
</dbReference>
<protein>
    <submittedName>
        <fullName evidence="2">Type III restriction-modification system DNA endonuclease res</fullName>
    </submittedName>
</protein>
<dbReference type="GO" id="GO:0004519">
    <property type="term" value="F:endonuclease activity"/>
    <property type="evidence" value="ECO:0007669"/>
    <property type="project" value="UniProtKB-KW"/>
</dbReference>
<dbReference type="RefSeq" id="WP_213348840.1">
    <property type="nucleotide sequence ID" value="NZ_JAEDAM010000020.1"/>
</dbReference>